<accession>A0A3S1I638</accession>
<keyword evidence="1" id="KW-0802">TPR repeat</keyword>
<feature type="repeat" description="TPR" evidence="1">
    <location>
        <begin position="308"/>
        <end position="341"/>
    </location>
</feature>
<proteinExistence type="predicted"/>
<feature type="repeat" description="TPR" evidence="1">
    <location>
        <begin position="268"/>
        <end position="301"/>
    </location>
</feature>
<dbReference type="EMBL" id="RSCM01000024">
    <property type="protein sequence ID" value="RUS92714.1"/>
    <property type="molecule type" value="Genomic_DNA"/>
</dbReference>
<dbReference type="InterPro" id="IPR011990">
    <property type="entry name" value="TPR-like_helical_dom_sf"/>
</dbReference>
<feature type="repeat" description="TPR" evidence="1">
    <location>
        <begin position="348"/>
        <end position="381"/>
    </location>
</feature>
<dbReference type="Pfam" id="PF13181">
    <property type="entry name" value="TPR_8"/>
    <property type="match status" value="1"/>
</dbReference>
<sequence>MLSKKQSHQLQIIPEVSLENLDFMEINQQSLRELLTFIDFADEKLTIGFVAVNFAKDRDILIEILKNHPQCHDIQFVVCNFADPSLRFLRDAIFEELQKIPKEKDKKLVLMIIGLEKSIGLFGEYPAVLQDLNFIRDAFTNSVPHPILIFLQDDALKRLAQYAPDFWAWRKGVFYFQTAQSTRELAIDRTLNSERILESLNLPEKQERIDLLERLLMEAATDKNNRVNILRELGVAYRSIGEIKKAEDVLLDALNSIDNDENLISKKANVLHELGYIYADTGKIKEAIALYQQSLEIKESIGDVQGKAATLNNLGYIYAKTGKIEEAIALFQQSLQIEESIGNVQGQATTLHGLASIYADTGKIEEAIALYQQSLEITESIGDVQTKAATLHQLAIIYAKTGKIEEAIALYRQSLQIQESIGNVQGKAATLAMLGQLLAYQKGDFVTALDYLQQSLEILQRIQSPHAETVKGFINDVQQMANG</sequence>
<feature type="repeat" description="TPR" evidence="1">
    <location>
        <begin position="388"/>
        <end position="421"/>
    </location>
</feature>
<reference evidence="2 3" key="1">
    <citation type="journal article" date="2019" name="Genome Biol. Evol.">
        <title>Day and night: Metabolic profiles and evolutionary relationships of six axenic non-marine cyanobacteria.</title>
        <authorList>
            <person name="Will S.E."/>
            <person name="Henke P."/>
            <person name="Boedeker C."/>
            <person name="Huang S."/>
            <person name="Brinkmann H."/>
            <person name="Rohde M."/>
            <person name="Jarek M."/>
            <person name="Friedl T."/>
            <person name="Seufert S."/>
            <person name="Schumacher M."/>
            <person name="Overmann J."/>
            <person name="Neumann-Schaal M."/>
            <person name="Petersen J."/>
        </authorList>
    </citation>
    <scope>NUCLEOTIDE SEQUENCE [LARGE SCALE GENOMIC DNA]</scope>
    <source>
        <strain evidence="2 3">SAG 1403-4b</strain>
    </source>
</reference>
<dbReference type="PANTHER" id="PTHR10098">
    <property type="entry name" value="RAPSYN-RELATED"/>
    <property type="match status" value="1"/>
</dbReference>
<dbReference type="Proteomes" id="UP000276103">
    <property type="component" value="Unassembled WGS sequence"/>
</dbReference>
<dbReference type="SUPFAM" id="SSF48452">
    <property type="entry name" value="TPR-like"/>
    <property type="match status" value="2"/>
</dbReference>
<evidence type="ECO:0000313" key="2">
    <source>
        <dbReference type="EMBL" id="RUS92714.1"/>
    </source>
</evidence>
<evidence type="ECO:0000313" key="3">
    <source>
        <dbReference type="Proteomes" id="UP000276103"/>
    </source>
</evidence>
<dbReference type="SMART" id="SM00028">
    <property type="entry name" value="TPR"/>
    <property type="match status" value="6"/>
</dbReference>
<dbReference type="AlphaFoldDB" id="A0A3S1I638"/>
<gene>
    <name evidence="2" type="ORF">DSM107003_48370</name>
</gene>
<comment type="caution">
    <text evidence="2">The sequence shown here is derived from an EMBL/GenBank/DDBJ whole genome shotgun (WGS) entry which is preliminary data.</text>
</comment>
<dbReference type="Gene3D" id="1.25.40.10">
    <property type="entry name" value="Tetratricopeptide repeat domain"/>
    <property type="match status" value="1"/>
</dbReference>
<dbReference type="PROSITE" id="PS50005">
    <property type="entry name" value="TPR"/>
    <property type="match status" value="4"/>
</dbReference>
<organism evidence="2 3">
    <name type="scientific">Trichormus variabilis SAG 1403-4b</name>
    <dbReference type="NCBI Taxonomy" id="447716"/>
    <lineage>
        <taxon>Bacteria</taxon>
        <taxon>Bacillati</taxon>
        <taxon>Cyanobacteriota</taxon>
        <taxon>Cyanophyceae</taxon>
        <taxon>Nostocales</taxon>
        <taxon>Nostocaceae</taxon>
        <taxon>Trichormus</taxon>
    </lineage>
</organism>
<dbReference type="PANTHER" id="PTHR10098:SF108">
    <property type="entry name" value="TETRATRICOPEPTIDE REPEAT PROTEIN 28"/>
    <property type="match status" value="1"/>
</dbReference>
<keyword evidence="3" id="KW-1185">Reference proteome</keyword>
<name>A0A3S1I638_ANAVA</name>
<dbReference type="PROSITE" id="PS50293">
    <property type="entry name" value="TPR_REGION"/>
    <property type="match status" value="2"/>
</dbReference>
<dbReference type="InterPro" id="IPR019734">
    <property type="entry name" value="TPR_rpt"/>
</dbReference>
<dbReference type="OrthoDB" id="582340at2"/>
<dbReference type="Pfam" id="PF13424">
    <property type="entry name" value="TPR_12"/>
    <property type="match status" value="2"/>
</dbReference>
<evidence type="ECO:0000256" key="1">
    <source>
        <dbReference type="PROSITE-ProRule" id="PRU00339"/>
    </source>
</evidence>
<protein>
    <submittedName>
        <fullName evidence="2">Uncharacterized protein</fullName>
    </submittedName>
</protein>
<dbReference type="RefSeq" id="WP_127056627.1">
    <property type="nucleotide sequence ID" value="NZ_RSCM01000024.1"/>
</dbReference>